<dbReference type="GO" id="GO:0005524">
    <property type="term" value="F:ATP binding"/>
    <property type="evidence" value="ECO:0007669"/>
    <property type="project" value="UniProtKB-KW"/>
</dbReference>
<accession>A0A848DT39</accession>
<dbReference type="AlphaFoldDB" id="A0A848DT39"/>
<keyword evidence="3" id="KW-0143">Chaperone</keyword>
<dbReference type="InterPro" id="IPR043129">
    <property type="entry name" value="ATPase_NBD"/>
</dbReference>
<dbReference type="Gene3D" id="3.30.420.40">
    <property type="match status" value="1"/>
</dbReference>
<dbReference type="Proteomes" id="UP000586918">
    <property type="component" value="Unassembled WGS sequence"/>
</dbReference>
<proteinExistence type="predicted"/>
<evidence type="ECO:0000313" key="4">
    <source>
        <dbReference type="EMBL" id="NMH95695.1"/>
    </source>
</evidence>
<keyword evidence="5" id="KW-1185">Reference proteome</keyword>
<evidence type="ECO:0000256" key="1">
    <source>
        <dbReference type="ARBA" id="ARBA00022741"/>
    </source>
</evidence>
<sequence length="84" mass="9164">MSYQLGIDLGTTYTAAAVCRSSDQRWIEPEVVNLGTRTATVPSVLFIAEDGSVVVGEAAERRALTDPDRVVREFKRRVGDPTPV</sequence>
<evidence type="ECO:0000256" key="3">
    <source>
        <dbReference type="ARBA" id="ARBA00023186"/>
    </source>
</evidence>
<organism evidence="4 5">
    <name type="scientific">Pseudonocardia bannensis</name>
    <dbReference type="NCBI Taxonomy" id="630973"/>
    <lineage>
        <taxon>Bacteria</taxon>
        <taxon>Bacillati</taxon>
        <taxon>Actinomycetota</taxon>
        <taxon>Actinomycetes</taxon>
        <taxon>Pseudonocardiales</taxon>
        <taxon>Pseudonocardiaceae</taxon>
        <taxon>Pseudonocardia</taxon>
    </lineage>
</organism>
<comment type="caution">
    <text evidence="4">The sequence shown here is derived from an EMBL/GenBank/DDBJ whole genome shotgun (WGS) entry which is preliminary data.</text>
</comment>
<dbReference type="SUPFAM" id="SSF53067">
    <property type="entry name" value="Actin-like ATPase domain"/>
    <property type="match status" value="1"/>
</dbReference>
<dbReference type="InterPro" id="IPR013126">
    <property type="entry name" value="Hsp_70_fam"/>
</dbReference>
<dbReference type="RefSeq" id="WP_169416317.1">
    <property type="nucleotide sequence ID" value="NZ_JAAXKZ010000257.1"/>
</dbReference>
<keyword evidence="1" id="KW-0547">Nucleotide-binding</keyword>
<dbReference type="Pfam" id="PF00012">
    <property type="entry name" value="HSP70"/>
    <property type="match status" value="1"/>
</dbReference>
<name>A0A848DT39_9PSEU</name>
<evidence type="ECO:0000256" key="2">
    <source>
        <dbReference type="ARBA" id="ARBA00022840"/>
    </source>
</evidence>
<dbReference type="GO" id="GO:0140662">
    <property type="term" value="F:ATP-dependent protein folding chaperone"/>
    <property type="evidence" value="ECO:0007669"/>
    <property type="project" value="InterPro"/>
</dbReference>
<evidence type="ECO:0000313" key="5">
    <source>
        <dbReference type="Proteomes" id="UP000586918"/>
    </source>
</evidence>
<keyword evidence="2" id="KW-0067">ATP-binding</keyword>
<reference evidence="4 5" key="1">
    <citation type="submission" date="2020-04" db="EMBL/GenBank/DDBJ databases">
        <authorList>
            <person name="Klaysubun C."/>
            <person name="Duangmal K."/>
            <person name="Lipun K."/>
        </authorList>
    </citation>
    <scope>NUCLEOTIDE SEQUENCE [LARGE SCALE GENOMIC DNA]</scope>
    <source>
        <strain evidence="4 5">DSM 45300</strain>
    </source>
</reference>
<gene>
    <name evidence="4" type="ORF">HF519_30035</name>
</gene>
<dbReference type="EMBL" id="JAAXKZ010000257">
    <property type="protein sequence ID" value="NMH95695.1"/>
    <property type="molecule type" value="Genomic_DNA"/>
</dbReference>
<feature type="non-terminal residue" evidence="4">
    <location>
        <position position="84"/>
    </location>
</feature>
<protein>
    <submittedName>
        <fullName evidence="4">Hsp70 family protein</fullName>
    </submittedName>
</protein>